<sequence length="161" mass="17569">MASSNWNTVGSLVTPAVEKGDLLPSKRSAMVATKIKTAFVPLQVKCEKRHKSLTTKSFAVSRRDMMQCLTAEILGLTLLPKPAIARVSRLEMRKMIMEKLEELRAKAGLSKPKTENEMKSPTKPSPKDKKSPTLPLPPPEGAVKPLVEATLSNIPPSNNAL</sequence>
<dbReference type="OrthoDB" id="647720at2759"/>
<dbReference type="GeneID" id="110423617"/>
<organism evidence="2 3">
    <name type="scientific">Herrania umbratica</name>
    <dbReference type="NCBI Taxonomy" id="108875"/>
    <lineage>
        <taxon>Eukaryota</taxon>
        <taxon>Viridiplantae</taxon>
        <taxon>Streptophyta</taxon>
        <taxon>Embryophyta</taxon>
        <taxon>Tracheophyta</taxon>
        <taxon>Spermatophyta</taxon>
        <taxon>Magnoliopsida</taxon>
        <taxon>eudicotyledons</taxon>
        <taxon>Gunneridae</taxon>
        <taxon>Pentapetalae</taxon>
        <taxon>rosids</taxon>
        <taxon>malvids</taxon>
        <taxon>Malvales</taxon>
        <taxon>Malvaceae</taxon>
        <taxon>Byttnerioideae</taxon>
        <taxon>Herrania</taxon>
    </lineage>
</organism>
<name>A0A6J1B2Q2_9ROSI</name>
<feature type="compositionally biased region" description="Polar residues" evidence="1">
    <location>
        <begin position="150"/>
        <end position="161"/>
    </location>
</feature>
<dbReference type="AlphaFoldDB" id="A0A6J1B2Q2"/>
<feature type="region of interest" description="Disordered" evidence="1">
    <location>
        <begin position="104"/>
        <end position="161"/>
    </location>
</feature>
<evidence type="ECO:0000313" key="2">
    <source>
        <dbReference type="Proteomes" id="UP000504621"/>
    </source>
</evidence>
<protein>
    <submittedName>
        <fullName evidence="3">Uncharacterized protein LOC110423617</fullName>
    </submittedName>
</protein>
<feature type="compositionally biased region" description="Basic and acidic residues" evidence="1">
    <location>
        <begin position="112"/>
        <end position="131"/>
    </location>
</feature>
<keyword evidence="2" id="KW-1185">Reference proteome</keyword>
<proteinExistence type="predicted"/>
<gene>
    <name evidence="3" type="primary">LOC110423617</name>
</gene>
<dbReference type="Proteomes" id="UP000504621">
    <property type="component" value="Unplaced"/>
</dbReference>
<evidence type="ECO:0000313" key="3">
    <source>
        <dbReference type="RefSeq" id="XP_021293565.1"/>
    </source>
</evidence>
<accession>A0A6J1B2Q2</accession>
<dbReference type="RefSeq" id="XP_021293565.1">
    <property type="nucleotide sequence ID" value="XM_021437890.1"/>
</dbReference>
<reference evidence="3" key="1">
    <citation type="submission" date="2025-08" db="UniProtKB">
        <authorList>
            <consortium name="RefSeq"/>
        </authorList>
    </citation>
    <scope>IDENTIFICATION</scope>
    <source>
        <tissue evidence="3">Leaf</tissue>
    </source>
</reference>
<evidence type="ECO:0000256" key="1">
    <source>
        <dbReference type="SAM" id="MobiDB-lite"/>
    </source>
</evidence>